<dbReference type="Pfam" id="PF12395">
    <property type="entry name" value="DUF3658"/>
    <property type="match status" value="1"/>
</dbReference>
<dbReference type="AlphaFoldDB" id="A0A9X3C4S2"/>
<feature type="domain" description="DUF1835" evidence="1">
    <location>
        <begin position="8"/>
        <end position="135"/>
    </location>
</feature>
<name>A0A9X3C4S2_9FLAO</name>
<sequence length="278" mass="32372">MIDVKNAIHLVYGYSALGGLRAYFNEYYPNDKIEIHAIHTDLSVGPLNDFITPAHFDEIRAYHNLVDSVCKTQIEGCDYIEIIYDDYDDDFQFPNLETQFKIDFPKDKPLIIWHGSSTGERIMLYRYCELLKGRDLYEINLDKRPLTPGYNSNSLATKNPLKDLDGIFDILNSINPEARNEYAQNWAQLKRDQKTTRILQNKKVYSVEDDFYDKAILANCTNDYQIAARVIGETMGQQKSDIGDYHLMYRLFILLNKNKIKARGNTASMQYFEVKRNE</sequence>
<dbReference type="InterPro" id="IPR022123">
    <property type="entry name" value="DUF3658"/>
</dbReference>
<gene>
    <name evidence="3" type="ORF">OIU83_13725</name>
</gene>
<keyword evidence="4" id="KW-1185">Reference proteome</keyword>
<evidence type="ECO:0000313" key="3">
    <source>
        <dbReference type="EMBL" id="MCV9928724.1"/>
    </source>
</evidence>
<evidence type="ECO:0000259" key="1">
    <source>
        <dbReference type="Pfam" id="PF08874"/>
    </source>
</evidence>
<dbReference type="Pfam" id="PF08874">
    <property type="entry name" value="DUF1835"/>
    <property type="match status" value="1"/>
</dbReference>
<dbReference type="Proteomes" id="UP001151079">
    <property type="component" value="Unassembled WGS sequence"/>
</dbReference>
<dbReference type="InterPro" id="IPR014973">
    <property type="entry name" value="DUF1835"/>
</dbReference>
<protein>
    <submittedName>
        <fullName evidence="3">DUF1835 domain-containing protein</fullName>
    </submittedName>
</protein>
<proteinExistence type="predicted"/>
<dbReference type="RefSeq" id="WP_264206834.1">
    <property type="nucleotide sequence ID" value="NZ_JAOZEW010000014.1"/>
</dbReference>
<dbReference type="EMBL" id="JAOZEW010000014">
    <property type="protein sequence ID" value="MCV9928724.1"/>
    <property type="molecule type" value="Genomic_DNA"/>
</dbReference>
<accession>A0A9X3C4S2</accession>
<evidence type="ECO:0000313" key="4">
    <source>
        <dbReference type="Proteomes" id="UP001151079"/>
    </source>
</evidence>
<reference evidence="3" key="1">
    <citation type="submission" date="2022-10" db="EMBL/GenBank/DDBJ databases">
        <title>Two novel species of Flavobacterium.</title>
        <authorList>
            <person name="Liu Q."/>
            <person name="Xin Y.-H."/>
        </authorList>
    </citation>
    <scope>NUCLEOTIDE SEQUENCE</scope>
    <source>
        <strain evidence="3">LS1R49</strain>
    </source>
</reference>
<organism evidence="3 4">
    <name type="scientific">Flavobacterium shii</name>
    <dbReference type="NCBI Taxonomy" id="2987687"/>
    <lineage>
        <taxon>Bacteria</taxon>
        <taxon>Pseudomonadati</taxon>
        <taxon>Bacteroidota</taxon>
        <taxon>Flavobacteriia</taxon>
        <taxon>Flavobacteriales</taxon>
        <taxon>Flavobacteriaceae</taxon>
        <taxon>Flavobacterium</taxon>
    </lineage>
</organism>
<feature type="domain" description="DUF3658" evidence="2">
    <location>
        <begin position="173"/>
        <end position="272"/>
    </location>
</feature>
<evidence type="ECO:0000259" key="2">
    <source>
        <dbReference type="Pfam" id="PF12395"/>
    </source>
</evidence>
<comment type="caution">
    <text evidence="3">The sequence shown here is derived from an EMBL/GenBank/DDBJ whole genome shotgun (WGS) entry which is preliminary data.</text>
</comment>